<protein>
    <submittedName>
        <fullName evidence="8">Anaerobic ribonucleoside-triphosphate reductase activating protein</fullName>
    </submittedName>
</protein>
<reference evidence="8 9" key="1">
    <citation type="submission" date="2024-07" db="EMBL/GenBank/DDBJ databases">
        <title>Uliginosibacterium flavum JJ3220;KACC:17644.</title>
        <authorList>
            <person name="Kim M.K."/>
        </authorList>
    </citation>
    <scope>NUCLEOTIDE SEQUENCE [LARGE SCALE GENOMIC DNA]</scope>
    <source>
        <strain evidence="8 9">KACC:17644</strain>
    </source>
</reference>
<dbReference type="NCBIfam" id="TIGR02495">
    <property type="entry name" value="NrdG2"/>
    <property type="match status" value="1"/>
</dbReference>
<dbReference type="PANTHER" id="PTHR30352:SF13">
    <property type="entry name" value="GLYCYL-RADICAL ENZYME ACTIVATING ENZYME YJJW-RELATED"/>
    <property type="match status" value="1"/>
</dbReference>
<evidence type="ECO:0000256" key="4">
    <source>
        <dbReference type="ARBA" id="ARBA00022723"/>
    </source>
</evidence>
<dbReference type="RefSeq" id="WP_354599586.1">
    <property type="nucleotide sequence ID" value="NZ_JBEWZI010000002.1"/>
</dbReference>
<dbReference type="SFLD" id="SFLDS00029">
    <property type="entry name" value="Radical_SAM"/>
    <property type="match status" value="1"/>
</dbReference>
<dbReference type="InterPro" id="IPR013785">
    <property type="entry name" value="Aldolase_TIM"/>
</dbReference>
<evidence type="ECO:0000256" key="6">
    <source>
        <dbReference type="ARBA" id="ARBA00023014"/>
    </source>
</evidence>
<name>A0ABV2TGT2_9RHOO</name>
<organism evidence="8 9">
    <name type="scientific">Uliginosibacterium flavum</name>
    <dbReference type="NCBI Taxonomy" id="1396831"/>
    <lineage>
        <taxon>Bacteria</taxon>
        <taxon>Pseudomonadati</taxon>
        <taxon>Pseudomonadota</taxon>
        <taxon>Betaproteobacteria</taxon>
        <taxon>Rhodocyclales</taxon>
        <taxon>Zoogloeaceae</taxon>
        <taxon>Uliginosibacterium</taxon>
    </lineage>
</organism>
<evidence type="ECO:0000256" key="2">
    <source>
        <dbReference type="ARBA" id="ARBA00022485"/>
    </source>
</evidence>
<evidence type="ECO:0000313" key="9">
    <source>
        <dbReference type="Proteomes" id="UP001549691"/>
    </source>
</evidence>
<dbReference type="PROSITE" id="PS51918">
    <property type="entry name" value="RADICAL_SAM"/>
    <property type="match status" value="1"/>
</dbReference>
<feature type="domain" description="Radical SAM core" evidence="7">
    <location>
        <begin position="31"/>
        <end position="239"/>
    </location>
</feature>
<dbReference type="CDD" id="cd01335">
    <property type="entry name" value="Radical_SAM"/>
    <property type="match status" value="1"/>
</dbReference>
<comment type="cofactor">
    <cofactor evidence="1">
        <name>[4Fe-4S] cluster</name>
        <dbReference type="ChEBI" id="CHEBI:49883"/>
    </cofactor>
</comment>
<keyword evidence="4" id="KW-0479">Metal-binding</keyword>
<accession>A0ABV2TGT2</accession>
<keyword evidence="2" id="KW-0004">4Fe-4S</keyword>
<dbReference type="SFLD" id="SFLDG01094">
    <property type="entry name" value="Uncharacterised_Radical_SAM_Su"/>
    <property type="match status" value="1"/>
</dbReference>
<evidence type="ECO:0000259" key="7">
    <source>
        <dbReference type="PROSITE" id="PS51918"/>
    </source>
</evidence>
<keyword evidence="3" id="KW-0949">S-adenosyl-L-methionine</keyword>
<dbReference type="InterPro" id="IPR058240">
    <property type="entry name" value="rSAM_sf"/>
</dbReference>
<dbReference type="SUPFAM" id="SSF102114">
    <property type="entry name" value="Radical SAM enzymes"/>
    <property type="match status" value="1"/>
</dbReference>
<evidence type="ECO:0000256" key="5">
    <source>
        <dbReference type="ARBA" id="ARBA00023004"/>
    </source>
</evidence>
<dbReference type="Proteomes" id="UP001549691">
    <property type="component" value="Unassembled WGS sequence"/>
</dbReference>
<dbReference type="InterPro" id="IPR007197">
    <property type="entry name" value="rSAM"/>
</dbReference>
<keyword evidence="9" id="KW-1185">Reference proteome</keyword>
<dbReference type="InterPro" id="IPR034457">
    <property type="entry name" value="Organic_radical-activating"/>
</dbReference>
<evidence type="ECO:0000256" key="1">
    <source>
        <dbReference type="ARBA" id="ARBA00001966"/>
    </source>
</evidence>
<keyword evidence="6" id="KW-0411">Iron-sulfur</keyword>
<dbReference type="EMBL" id="JBEWZI010000002">
    <property type="protein sequence ID" value="MET7013130.1"/>
    <property type="molecule type" value="Genomic_DNA"/>
</dbReference>
<proteinExistence type="predicted"/>
<dbReference type="PANTHER" id="PTHR30352">
    <property type="entry name" value="PYRUVATE FORMATE-LYASE-ACTIVATING ENZYME"/>
    <property type="match status" value="1"/>
</dbReference>
<dbReference type="Gene3D" id="3.20.20.70">
    <property type="entry name" value="Aldolase class I"/>
    <property type="match status" value="1"/>
</dbReference>
<dbReference type="InterPro" id="IPR012840">
    <property type="entry name" value="NrdG2"/>
</dbReference>
<sequence length="249" mass="26911">MSAHAESALAEVPWTERILLGSFTPASDHDWPGRRAATIYLLGCPWRCAYCHNPQLQKRGTAPALSWSRIAAKLTASRDTISGVVFSGGEPTTDRTLPEAIAAVKALGLPVGLHTSGAYPERLETLLPQLDWVGFDLKTDYESYDKLTGAPGSAARATQSARLIIASGVAHEFRLTWHHQVINEESALLAAHFAQHLGARRFVLQAFRSEGVANPTLAPESMPSAELVAQLRALFADFEVRGDICGLAD</sequence>
<gene>
    <name evidence="8" type="ORF">ABXR19_02935</name>
</gene>
<evidence type="ECO:0000256" key="3">
    <source>
        <dbReference type="ARBA" id="ARBA00022691"/>
    </source>
</evidence>
<evidence type="ECO:0000313" key="8">
    <source>
        <dbReference type="EMBL" id="MET7013130.1"/>
    </source>
</evidence>
<keyword evidence="5" id="KW-0408">Iron</keyword>
<comment type="caution">
    <text evidence="8">The sequence shown here is derived from an EMBL/GenBank/DDBJ whole genome shotgun (WGS) entry which is preliminary data.</text>
</comment>
<dbReference type="Pfam" id="PF04055">
    <property type="entry name" value="Radical_SAM"/>
    <property type="match status" value="1"/>
</dbReference>